<evidence type="ECO:0000313" key="5">
    <source>
        <dbReference type="EMBL" id="KPV52693.1"/>
    </source>
</evidence>
<dbReference type="PRINTS" id="PR00778">
    <property type="entry name" value="HTHARSR"/>
</dbReference>
<protein>
    <recommendedName>
        <fullName evidence="4">HTH arsR-type domain-containing protein</fullName>
    </recommendedName>
</protein>
<reference evidence="5 6" key="1">
    <citation type="submission" date="2015-09" db="EMBL/GenBank/DDBJ databases">
        <title>Draft genome sequence of Kouleothrix aurantiaca JCM 19913.</title>
        <authorList>
            <person name="Hemp J."/>
        </authorList>
    </citation>
    <scope>NUCLEOTIDE SEQUENCE [LARGE SCALE GENOMIC DNA]</scope>
    <source>
        <strain evidence="5 6">COM-B</strain>
    </source>
</reference>
<evidence type="ECO:0000256" key="1">
    <source>
        <dbReference type="ARBA" id="ARBA00023015"/>
    </source>
</evidence>
<gene>
    <name evidence="5" type="ORF">SE17_13945</name>
</gene>
<keyword evidence="3" id="KW-0804">Transcription</keyword>
<dbReference type="SUPFAM" id="SSF46785">
    <property type="entry name" value="Winged helix' DNA-binding domain"/>
    <property type="match status" value="1"/>
</dbReference>
<dbReference type="GO" id="GO:0003677">
    <property type="term" value="F:DNA binding"/>
    <property type="evidence" value="ECO:0007669"/>
    <property type="project" value="UniProtKB-KW"/>
</dbReference>
<feature type="non-terminal residue" evidence="5">
    <location>
        <position position="79"/>
    </location>
</feature>
<evidence type="ECO:0000313" key="6">
    <source>
        <dbReference type="Proteomes" id="UP000050509"/>
    </source>
</evidence>
<dbReference type="Pfam" id="PF01022">
    <property type="entry name" value="HTH_5"/>
    <property type="match status" value="1"/>
</dbReference>
<organism evidence="5 6">
    <name type="scientific">Kouleothrix aurantiaca</name>
    <dbReference type="NCBI Taxonomy" id="186479"/>
    <lineage>
        <taxon>Bacteria</taxon>
        <taxon>Bacillati</taxon>
        <taxon>Chloroflexota</taxon>
        <taxon>Chloroflexia</taxon>
        <taxon>Chloroflexales</taxon>
        <taxon>Roseiflexineae</taxon>
        <taxon>Roseiflexaceae</taxon>
        <taxon>Kouleothrix</taxon>
    </lineage>
</organism>
<dbReference type="AlphaFoldDB" id="A0A0N8PSG9"/>
<evidence type="ECO:0000256" key="3">
    <source>
        <dbReference type="ARBA" id="ARBA00023163"/>
    </source>
</evidence>
<keyword evidence="1" id="KW-0805">Transcription regulation</keyword>
<evidence type="ECO:0000259" key="4">
    <source>
        <dbReference type="PROSITE" id="PS50987"/>
    </source>
</evidence>
<dbReference type="EMBL" id="LJCR01000459">
    <property type="protein sequence ID" value="KPV52693.1"/>
    <property type="molecule type" value="Genomic_DNA"/>
</dbReference>
<dbReference type="InterPro" id="IPR001845">
    <property type="entry name" value="HTH_ArsR_DNA-bd_dom"/>
</dbReference>
<keyword evidence="2" id="KW-0238">DNA-binding</keyword>
<dbReference type="InterPro" id="IPR036390">
    <property type="entry name" value="WH_DNA-bd_sf"/>
</dbReference>
<dbReference type="CDD" id="cd00090">
    <property type="entry name" value="HTH_ARSR"/>
    <property type="match status" value="1"/>
</dbReference>
<dbReference type="GO" id="GO:0003700">
    <property type="term" value="F:DNA-binding transcription factor activity"/>
    <property type="evidence" value="ECO:0007669"/>
    <property type="project" value="InterPro"/>
</dbReference>
<evidence type="ECO:0000256" key="2">
    <source>
        <dbReference type="ARBA" id="ARBA00023125"/>
    </source>
</evidence>
<accession>A0A0N8PSG9</accession>
<comment type="caution">
    <text evidence="5">The sequence shown here is derived from an EMBL/GenBank/DDBJ whole genome shotgun (WGS) entry which is preliminary data.</text>
</comment>
<dbReference type="InterPro" id="IPR018334">
    <property type="entry name" value="ArsR_HTH"/>
</dbReference>
<name>A0A0N8PSG9_9CHLR</name>
<dbReference type="InterPro" id="IPR036388">
    <property type="entry name" value="WH-like_DNA-bd_sf"/>
</dbReference>
<dbReference type="InterPro" id="IPR011991">
    <property type="entry name" value="ArsR-like_HTH"/>
</dbReference>
<dbReference type="Gene3D" id="1.10.10.10">
    <property type="entry name" value="Winged helix-like DNA-binding domain superfamily/Winged helix DNA-binding domain"/>
    <property type="match status" value="1"/>
</dbReference>
<dbReference type="PROSITE" id="PS00846">
    <property type="entry name" value="HTH_ARSR_1"/>
    <property type="match status" value="1"/>
</dbReference>
<keyword evidence="6" id="KW-1185">Reference proteome</keyword>
<dbReference type="Proteomes" id="UP000050509">
    <property type="component" value="Unassembled WGS sequence"/>
</dbReference>
<proteinExistence type="predicted"/>
<dbReference type="PROSITE" id="PS50987">
    <property type="entry name" value="HTH_ARSR_2"/>
    <property type="match status" value="1"/>
</dbReference>
<sequence>MWLVFGARLPEGAPASGSALSRSDLLVRLGALTDDTRLRVLALLAQHDELCAQDIMTMLDLTQSATSRHLRQLSATGYI</sequence>
<feature type="domain" description="HTH arsR-type" evidence="4">
    <location>
        <begin position="17"/>
        <end position="79"/>
    </location>
</feature>